<protein>
    <recommendedName>
        <fullName evidence="3">Laminin G domain-containing protein</fullName>
    </recommendedName>
</protein>
<dbReference type="Gene3D" id="2.60.120.200">
    <property type="match status" value="1"/>
</dbReference>
<dbReference type="AlphaFoldDB" id="A0ABD0LF08"/>
<dbReference type="EMBL" id="JACVVK020000053">
    <property type="protein sequence ID" value="KAK7498049.1"/>
    <property type="molecule type" value="Genomic_DNA"/>
</dbReference>
<dbReference type="InterPro" id="IPR013320">
    <property type="entry name" value="ConA-like_dom_sf"/>
</dbReference>
<feature type="non-terminal residue" evidence="1">
    <location>
        <position position="1"/>
    </location>
</feature>
<keyword evidence="2" id="KW-1185">Reference proteome</keyword>
<gene>
    <name evidence="1" type="ORF">BaRGS_00010637</name>
</gene>
<dbReference type="Pfam" id="PF13385">
    <property type="entry name" value="Laminin_G_3"/>
    <property type="match status" value="1"/>
</dbReference>
<comment type="caution">
    <text evidence="1">The sequence shown here is derived from an EMBL/GenBank/DDBJ whole genome shotgun (WGS) entry which is preliminary data.</text>
</comment>
<evidence type="ECO:0000313" key="1">
    <source>
        <dbReference type="EMBL" id="KAK7498049.1"/>
    </source>
</evidence>
<name>A0ABD0LF08_9CAEN</name>
<dbReference type="Proteomes" id="UP001519460">
    <property type="component" value="Unassembled WGS sequence"/>
</dbReference>
<reference evidence="1 2" key="1">
    <citation type="journal article" date="2023" name="Sci. Data">
        <title>Genome assembly of the Korean intertidal mud-creeper Batillaria attramentaria.</title>
        <authorList>
            <person name="Patra A.K."/>
            <person name="Ho P.T."/>
            <person name="Jun S."/>
            <person name="Lee S.J."/>
            <person name="Kim Y."/>
            <person name="Won Y.J."/>
        </authorList>
    </citation>
    <scope>NUCLEOTIDE SEQUENCE [LARGE SCALE GENOMIC DNA]</scope>
    <source>
        <strain evidence="1">Wonlab-2016</strain>
    </source>
</reference>
<evidence type="ECO:0000313" key="2">
    <source>
        <dbReference type="Proteomes" id="UP001519460"/>
    </source>
</evidence>
<dbReference type="SUPFAM" id="SSF49899">
    <property type="entry name" value="Concanavalin A-like lectins/glucanases"/>
    <property type="match status" value="1"/>
</dbReference>
<evidence type="ECO:0008006" key="3">
    <source>
        <dbReference type="Google" id="ProtNLM"/>
    </source>
</evidence>
<accession>A0ABD0LF08</accession>
<proteinExistence type="predicted"/>
<sequence length="389" mass="43276">SQWMVEGGAGETGRSPSYVWPLGNTTVHQEVMKGHDAHLPDSSQCFVFKQGYPGLPYDAITLSGSPSSYVDFHFSGELNFQDLALSLYVYPEGPKPHGTLLSYKCATGNVIRLSVMQNLFFVNFWDEYGVSVGMTAIPSLLNGDAWNHLVLIRQFATGTIQVYHDGELVEDLDDDFPNKIQLPIAGAMRLARGHEESQQGLGGRYACFQMFSRILTRDDVRNIAANCRPETWNIQPEVHLETRVVDDEEKQCVTDYTPRALADPVDVQVKAVSCDLLGLHCLTGSVAWNAVMRKHNWIDSGRQVAYYYMVARGHLPSGSDAEESLLGKVSASDRRVCSRLCMRVKSCMSFAFNPLQGFGVQCFLYSAVLDAKEASQGTRYYALRKEKVG</sequence>
<organism evidence="1 2">
    <name type="scientific">Batillaria attramentaria</name>
    <dbReference type="NCBI Taxonomy" id="370345"/>
    <lineage>
        <taxon>Eukaryota</taxon>
        <taxon>Metazoa</taxon>
        <taxon>Spiralia</taxon>
        <taxon>Lophotrochozoa</taxon>
        <taxon>Mollusca</taxon>
        <taxon>Gastropoda</taxon>
        <taxon>Caenogastropoda</taxon>
        <taxon>Sorbeoconcha</taxon>
        <taxon>Cerithioidea</taxon>
        <taxon>Batillariidae</taxon>
        <taxon>Batillaria</taxon>
    </lineage>
</organism>